<keyword evidence="3" id="KW-1185">Reference proteome</keyword>
<dbReference type="GeneID" id="72063714"/>
<organism evidence="2 3">
    <name type="scientific">Purpureocillium takamizusanense</name>
    <dbReference type="NCBI Taxonomy" id="2060973"/>
    <lineage>
        <taxon>Eukaryota</taxon>
        <taxon>Fungi</taxon>
        <taxon>Dikarya</taxon>
        <taxon>Ascomycota</taxon>
        <taxon>Pezizomycotina</taxon>
        <taxon>Sordariomycetes</taxon>
        <taxon>Hypocreomycetidae</taxon>
        <taxon>Hypocreales</taxon>
        <taxon>Ophiocordycipitaceae</taxon>
        <taxon>Purpureocillium</taxon>
    </lineage>
</organism>
<feature type="region of interest" description="Disordered" evidence="1">
    <location>
        <begin position="79"/>
        <end position="98"/>
    </location>
</feature>
<dbReference type="AlphaFoldDB" id="A0A9Q8Q9Y0"/>
<evidence type="ECO:0000313" key="3">
    <source>
        <dbReference type="Proteomes" id="UP000829364"/>
    </source>
</evidence>
<protein>
    <submittedName>
        <fullName evidence="2">Uncharacterized protein</fullName>
    </submittedName>
</protein>
<gene>
    <name evidence="2" type="ORF">JDV02_001752</name>
</gene>
<accession>A0A9Q8Q9Y0</accession>
<dbReference type="EMBL" id="CP086354">
    <property type="protein sequence ID" value="UNI15194.1"/>
    <property type="molecule type" value="Genomic_DNA"/>
</dbReference>
<name>A0A9Q8Q9Y0_9HYPO</name>
<dbReference type="KEGG" id="ptkz:JDV02_001752"/>
<dbReference type="RefSeq" id="XP_047838675.1">
    <property type="nucleotide sequence ID" value="XM_047982709.1"/>
</dbReference>
<evidence type="ECO:0000256" key="1">
    <source>
        <dbReference type="SAM" id="MobiDB-lite"/>
    </source>
</evidence>
<reference evidence="2" key="1">
    <citation type="submission" date="2021-11" db="EMBL/GenBank/DDBJ databases">
        <title>Purpureocillium_takamizusanense_genome.</title>
        <authorList>
            <person name="Nguyen N.-H."/>
        </authorList>
    </citation>
    <scope>NUCLEOTIDE SEQUENCE</scope>
    <source>
        <strain evidence="2">PT3</strain>
    </source>
</reference>
<evidence type="ECO:0000313" key="2">
    <source>
        <dbReference type="EMBL" id="UNI15194.1"/>
    </source>
</evidence>
<sequence>MVISILYRRFSGIRDIPWSKRSESARPPSSMRSCCAFALILGRQNVGADLLLERLEAAPMASRSRNRLESVHERPDLVVKARSADAPNRMENRIRARRPPPRYAHDIVAVARSLQ</sequence>
<proteinExistence type="predicted"/>
<feature type="compositionally biased region" description="Basic and acidic residues" evidence="1">
    <location>
        <begin position="79"/>
        <end position="94"/>
    </location>
</feature>
<dbReference type="Proteomes" id="UP000829364">
    <property type="component" value="Chromosome 1"/>
</dbReference>